<comment type="caution">
    <text evidence="11">The sequence shown here is derived from an EMBL/GenBank/DDBJ whole genome shotgun (WGS) entry which is preliminary data.</text>
</comment>
<dbReference type="EC" id="2.1.1.-" evidence="8"/>
<evidence type="ECO:0000313" key="12">
    <source>
        <dbReference type="Proteomes" id="UP000186855"/>
    </source>
</evidence>
<dbReference type="EMBL" id="MSKI01000036">
    <property type="protein sequence ID" value="OLO54519.1"/>
    <property type="molecule type" value="Genomic_DNA"/>
</dbReference>
<dbReference type="PANTHER" id="PTHR13370">
    <property type="entry name" value="RNA METHYLASE-RELATED"/>
    <property type="match status" value="1"/>
</dbReference>
<keyword evidence="3 11" id="KW-0808">Transferase</keyword>
<dbReference type="AlphaFoldDB" id="A0A1Q8W0N0"/>
<evidence type="ECO:0000256" key="1">
    <source>
        <dbReference type="ARBA" id="ARBA00010203"/>
    </source>
</evidence>
<dbReference type="PRINTS" id="PR00508">
    <property type="entry name" value="S21N4MTFRASE"/>
</dbReference>
<dbReference type="PROSITE" id="PS00093">
    <property type="entry name" value="N4_MTASE"/>
    <property type="match status" value="1"/>
</dbReference>
<sequence>ENSRLAMLEASSIDCVVTSPPYFRLRNYQHQGQLGAEPTIDQWVEHLRPVMQQLARVLVPTGTLWLNLGDAYSTHHREGAPRKSLLLGPERLALALLADGWIIRNQIIWAKTNTTPSSVTDRLACKHEVIYLLSRAPRYFFDLDAIRQEPLTKHPPTRPGQPPRWPRHPHRTGMPAAWRGHHTDANDGLRAMKRRRAISHPLGKNPGDVWQLTVSSYRGAHFATYPEHLVERILHAACPQQRCAVCRAPYIQPLRRSGTTATRLPLQPTCHCTPAAVQPGIVLDPFLGSGTTAVAAERLGRHWLGVEINPAFVALAHGRIRQARRQAAATTVPPQK</sequence>
<name>A0A1Q8W0N0_9ACTO</name>
<dbReference type="PANTHER" id="PTHR13370:SF3">
    <property type="entry name" value="TRNA (GUANINE(10)-N2)-METHYLTRANSFERASE HOMOLOG"/>
    <property type="match status" value="1"/>
</dbReference>
<dbReference type="SUPFAM" id="SSF53335">
    <property type="entry name" value="S-adenosyl-L-methionine-dependent methyltransferases"/>
    <property type="match status" value="1"/>
</dbReference>
<feature type="domain" description="DNA methylase N-4/N-6" evidence="10">
    <location>
        <begin position="13"/>
        <end position="316"/>
    </location>
</feature>
<evidence type="ECO:0000259" key="10">
    <source>
        <dbReference type="Pfam" id="PF01555"/>
    </source>
</evidence>
<keyword evidence="4" id="KW-0949">S-adenosyl-L-methionine</keyword>
<dbReference type="GO" id="GO:0009307">
    <property type="term" value="P:DNA restriction-modification system"/>
    <property type="evidence" value="ECO:0007669"/>
    <property type="project" value="UniProtKB-KW"/>
</dbReference>
<dbReference type="Pfam" id="PF01555">
    <property type="entry name" value="N6_N4_Mtase"/>
    <property type="match status" value="1"/>
</dbReference>
<dbReference type="GO" id="GO:0032259">
    <property type="term" value="P:methylation"/>
    <property type="evidence" value="ECO:0007669"/>
    <property type="project" value="UniProtKB-KW"/>
</dbReference>
<dbReference type="GO" id="GO:0005737">
    <property type="term" value="C:cytoplasm"/>
    <property type="evidence" value="ECO:0007669"/>
    <property type="project" value="TreeGrafter"/>
</dbReference>
<dbReference type="InterPro" id="IPR001091">
    <property type="entry name" value="RM_Methyltransferase"/>
</dbReference>
<accession>A0A1Q8W0N0</accession>
<gene>
    <name evidence="11" type="ORF">BKH30_03770</name>
</gene>
<dbReference type="GO" id="GO:0003677">
    <property type="term" value="F:DNA binding"/>
    <property type="evidence" value="ECO:0007669"/>
    <property type="project" value="UniProtKB-KW"/>
</dbReference>
<evidence type="ECO:0000256" key="4">
    <source>
        <dbReference type="ARBA" id="ARBA00022691"/>
    </source>
</evidence>
<reference evidence="11 12" key="1">
    <citation type="submission" date="2016-12" db="EMBL/GenBank/DDBJ databases">
        <title>Genomic comparison of strains in the 'Actinomyces naeslundii' group.</title>
        <authorList>
            <person name="Mughal S.R."/>
            <person name="Do T."/>
            <person name="Gilbert S.C."/>
            <person name="Witherden E.A."/>
            <person name="Didelot X."/>
            <person name="Beighton D."/>
        </authorList>
    </citation>
    <scope>NUCLEOTIDE SEQUENCE [LARGE SCALE GENOMIC DNA]</scope>
    <source>
        <strain evidence="11 12">S24V</strain>
    </source>
</reference>
<dbReference type="GO" id="GO:0015667">
    <property type="term" value="F:site-specific DNA-methyltransferase (cytosine-N4-specific) activity"/>
    <property type="evidence" value="ECO:0007669"/>
    <property type="project" value="UniProtKB-EC"/>
</dbReference>
<keyword evidence="2 11" id="KW-0489">Methyltransferase</keyword>
<dbReference type="Gene3D" id="3.40.50.150">
    <property type="entry name" value="Vaccinia Virus protein VP39"/>
    <property type="match status" value="1"/>
</dbReference>
<evidence type="ECO:0000256" key="6">
    <source>
        <dbReference type="ARBA" id="ARBA00023125"/>
    </source>
</evidence>
<evidence type="ECO:0000256" key="7">
    <source>
        <dbReference type="ARBA" id="ARBA00049120"/>
    </source>
</evidence>
<protein>
    <recommendedName>
        <fullName evidence="8">Methyltransferase</fullName>
        <ecNumber evidence="8">2.1.1.-</ecNumber>
    </recommendedName>
</protein>
<proteinExistence type="inferred from homology"/>
<feature type="region of interest" description="Disordered" evidence="9">
    <location>
        <begin position="150"/>
        <end position="181"/>
    </location>
</feature>
<keyword evidence="6" id="KW-0238">DNA-binding</keyword>
<evidence type="ECO:0000256" key="3">
    <source>
        <dbReference type="ARBA" id="ARBA00022679"/>
    </source>
</evidence>
<dbReference type="Proteomes" id="UP000186855">
    <property type="component" value="Unassembled WGS sequence"/>
</dbReference>
<evidence type="ECO:0000256" key="2">
    <source>
        <dbReference type="ARBA" id="ARBA00022603"/>
    </source>
</evidence>
<feature type="non-terminal residue" evidence="11">
    <location>
        <position position="1"/>
    </location>
</feature>
<evidence type="ECO:0000256" key="9">
    <source>
        <dbReference type="SAM" id="MobiDB-lite"/>
    </source>
</evidence>
<evidence type="ECO:0000313" key="11">
    <source>
        <dbReference type="EMBL" id="OLO54519.1"/>
    </source>
</evidence>
<keyword evidence="5" id="KW-0680">Restriction system</keyword>
<dbReference type="GO" id="GO:0008170">
    <property type="term" value="F:N-methyltransferase activity"/>
    <property type="evidence" value="ECO:0007669"/>
    <property type="project" value="InterPro"/>
</dbReference>
<comment type="catalytic activity">
    <reaction evidence="7">
        <text>a 2'-deoxycytidine in DNA + S-adenosyl-L-methionine = an N(4)-methyl-2'-deoxycytidine in DNA + S-adenosyl-L-homocysteine + H(+)</text>
        <dbReference type="Rhea" id="RHEA:16857"/>
        <dbReference type="Rhea" id="RHEA-COMP:11369"/>
        <dbReference type="Rhea" id="RHEA-COMP:13674"/>
        <dbReference type="ChEBI" id="CHEBI:15378"/>
        <dbReference type="ChEBI" id="CHEBI:57856"/>
        <dbReference type="ChEBI" id="CHEBI:59789"/>
        <dbReference type="ChEBI" id="CHEBI:85452"/>
        <dbReference type="ChEBI" id="CHEBI:137933"/>
        <dbReference type="EC" id="2.1.1.113"/>
    </reaction>
</comment>
<evidence type="ECO:0000256" key="5">
    <source>
        <dbReference type="ARBA" id="ARBA00022747"/>
    </source>
</evidence>
<dbReference type="InterPro" id="IPR029063">
    <property type="entry name" value="SAM-dependent_MTases_sf"/>
</dbReference>
<organism evidence="11 12">
    <name type="scientific">Actinomyces oris</name>
    <dbReference type="NCBI Taxonomy" id="544580"/>
    <lineage>
        <taxon>Bacteria</taxon>
        <taxon>Bacillati</taxon>
        <taxon>Actinomycetota</taxon>
        <taxon>Actinomycetes</taxon>
        <taxon>Actinomycetales</taxon>
        <taxon>Actinomycetaceae</taxon>
        <taxon>Actinomyces</taxon>
    </lineage>
</organism>
<dbReference type="InterPro" id="IPR002941">
    <property type="entry name" value="DNA_methylase_N4/N6"/>
</dbReference>
<evidence type="ECO:0000256" key="8">
    <source>
        <dbReference type="RuleBase" id="RU362026"/>
    </source>
</evidence>
<comment type="similarity">
    <text evidence="1">Belongs to the N(4)/N(6)-methyltransferase family. N(4) subfamily.</text>
</comment>
<dbReference type="InterPro" id="IPR017985">
    <property type="entry name" value="MeTrfase_CN4_CS"/>
</dbReference>